<name>A0A480A9Q9_9CYAN</name>
<dbReference type="Pfam" id="PF11103">
    <property type="entry name" value="DUF2887"/>
    <property type="match status" value="1"/>
</dbReference>
<proteinExistence type="predicted"/>
<dbReference type="InterPro" id="IPR025587">
    <property type="entry name" value="DUF4351"/>
</dbReference>
<evidence type="ECO:0000313" key="4">
    <source>
        <dbReference type="Proteomes" id="UP000299367"/>
    </source>
</evidence>
<comment type="caution">
    <text evidence="3">The sequence shown here is derived from an EMBL/GenBank/DDBJ whole genome shotgun (WGS) entry which is preliminary data.</text>
</comment>
<feature type="region of interest" description="Disordered" evidence="1">
    <location>
        <begin position="219"/>
        <end position="243"/>
    </location>
</feature>
<dbReference type="RefSeq" id="WP_137907500.1">
    <property type="nucleotide sequence ID" value="NZ_BJCF01000012.1"/>
</dbReference>
<dbReference type="AlphaFoldDB" id="A0A480A9Q9"/>
<feature type="domain" description="DUF4351" evidence="2">
    <location>
        <begin position="238"/>
        <end position="296"/>
    </location>
</feature>
<dbReference type="Pfam" id="PF14261">
    <property type="entry name" value="DUF4351"/>
    <property type="match status" value="1"/>
</dbReference>
<dbReference type="Proteomes" id="UP000299367">
    <property type="component" value="Unassembled WGS sequence"/>
</dbReference>
<dbReference type="PANTHER" id="PTHR35586:SF2">
    <property type="entry name" value="SLL1542 PROTEIN"/>
    <property type="match status" value="1"/>
</dbReference>
<dbReference type="InterPro" id="IPR022573">
    <property type="entry name" value="DUF2887"/>
</dbReference>
<evidence type="ECO:0000313" key="3">
    <source>
        <dbReference type="EMBL" id="GCL41820.1"/>
    </source>
</evidence>
<dbReference type="OrthoDB" id="452374at2"/>
<protein>
    <recommendedName>
        <fullName evidence="2">DUF4351 domain-containing protein</fullName>
    </recommendedName>
</protein>
<gene>
    <name evidence="3" type="ORF">NIES80_15170</name>
</gene>
<accession>A0A480A9Q9</accession>
<evidence type="ECO:0000259" key="2">
    <source>
        <dbReference type="Pfam" id="PF14261"/>
    </source>
</evidence>
<dbReference type="PANTHER" id="PTHR35586">
    <property type="entry name" value="SLL1691 PROTEIN"/>
    <property type="match status" value="1"/>
</dbReference>
<sequence>MKNDKLFYRIFLNQPGLLAELLPGIPPDCQFDYSAPVIKEQEFRHDGILTPVENDPNLPLVFLEAQMQPDTDFYGRYFAEIYLYLKQYKIIRPWRGLLILKSRRHDLGSEIPYQFQLDKQVQRLYLQDLLHQNPLSPNLALLQLIILPKTKTVQAAQNLLESSKSQAEFRQKLDLVEAILVNKFPNLSLEEILKMLDLKTADITQTRFYQDVFQLGRQEGEQKGRQEGEQKGRQEGEQKGRQEGEAKLIIRQLKRRFGVMTPNQETQIRTLSVPMLEALGEVLLDFINPTDLDTWLSNQENLK</sequence>
<organism evidence="3 4">
    <name type="scientific">Dolichospermum planctonicum</name>
    <dbReference type="NCBI Taxonomy" id="136072"/>
    <lineage>
        <taxon>Bacteria</taxon>
        <taxon>Bacillati</taxon>
        <taxon>Cyanobacteriota</taxon>
        <taxon>Cyanophyceae</taxon>
        <taxon>Nostocales</taxon>
        <taxon>Aphanizomenonaceae</taxon>
        <taxon>Dolichospermum</taxon>
    </lineage>
</organism>
<dbReference type="EMBL" id="BJCF01000012">
    <property type="protein sequence ID" value="GCL41820.1"/>
    <property type="molecule type" value="Genomic_DNA"/>
</dbReference>
<reference evidence="4" key="1">
    <citation type="submission" date="2019-02" db="EMBL/GenBank/DDBJ databases">
        <title>Draft genome sequence of Dolichospermum planctonicum NIES-80.</title>
        <authorList>
            <person name="Yamaguchi H."/>
            <person name="Suzuki S."/>
            <person name="Kawachi M."/>
        </authorList>
    </citation>
    <scope>NUCLEOTIDE SEQUENCE [LARGE SCALE GENOMIC DNA]</scope>
    <source>
        <strain evidence="4">NIES-80</strain>
    </source>
</reference>
<evidence type="ECO:0000256" key="1">
    <source>
        <dbReference type="SAM" id="MobiDB-lite"/>
    </source>
</evidence>